<sequence>MLPAAFICAVVVRTIRHLDEMQRKLQFEALALSFAGTALITFGYGFLEGAGFPRISMFAVWPLMAAFWFVGVMIGRLRFK</sequence>
<dbReference type="eggNOG" id="ENOG5032YPN">
    <property type="taxonomic scope" value="Bacteria"/>
</dbReference>
<dbReference type="AlphaFoldDB" id="S9RZU7"/>
<keyword evidence="3" id="KW-1185">Reference proteome</keyword>
<protein>
    <submittedName>
        <fullName evidence="2">Uncharacterized protein</fullName>
    </submittedName>
</protein>
<dbReference type="HOGENOM" id="CLU_2587696_0_0_5"/>
<gene>
    <name evidence="2" type="ORF">Salmuc_04612</name>
</gene>
<evidence type="ECO:0000256" key="1">
    <source>
        <dbReference type="SAM" id="Phobius"/>
    </source>
</evidence>
<accession>S9RZU7</accession>
<dbReference type="RefSeq" id="WP_021120556.1">
    <property type="nucleotide sequence ID" value="NZ_KE557278.1"/>
</dbReference>
<keyword evidence="1" id="KW-0472">Membrane</keyword>
<dbReference type="Proteomes" id="UP000015347">
    <property type="component" value="Unassembled WGS sequence"/>
</dbReference>
<keyword evidence="1" id="KW-1133">Transmembrane helix</keyword>
<evidence type="ECO:0000313" key="2">
    <source>
        <dbReference type="EMBL" id="EPX79499.1"/>
    </source>
</evidence>
<organism evidence="2 3">
    <name type="scientific">Salipiger mucosus DSM 16094</name>
    <dbReference type="NCBI Taxonomy" id="1123237"/>
    <lineage>
        <taxon>Bacteria</taxon>
        <taxon>Pseudomonadati</taxon>
        <taxon>Pseudomonadota</taxon>
        <taxon>Alphaproteobacteria</taxon>
        <taxon>Rhodobacterales</taxon>
        <taxon>Roseobacteraceae</taxon>
        <taxon>Salipiger</taxon>
    </lineage>
</organism>
<keyword evidence="1" id="KW-0812">Transmembrane</keyword>
<feature type="transmembrane region" description="Helical" evidence="1">
    <location>
        <begin position="25"/>
        <end position="47"/>
    </location>
</feature>
<comment type="caution">
    <text evidence="2">The sequence shown here is derived from an EMBL/GenBank/DDBJ whole genome shotgun (WGS) entry which is preliminary data.</text>
</comment>
<reference evidence="3" key="1">
    <citation type="journal article" date="2014" name="Stand. Genomic Sci.">
        <title>Genome sequence of the exopolysaccharide-producing Salipiger mucosus type strain (DSM 16094(T)), a moderately halophilic member of the Roseobacter clade.</title>
        <authorList>
            <person name="Riedel T."/>
            <person name="Spring S."/>
            <person name="Fiebig A."/>
            <person name="Petersen J."/>
            <person name="Kyrpides N.C."/>
            <person name="Goker M."/>
            <person name="Klenk H.P."/>
        </authorList>
    </citation>
    <scope>NUCLEOTIDE SEQUENCE [LARGE SCALE GENOMIC DNA]</scope>
    <source>
        <strain evidence="3">DSM 16094</strain>
    </source>
</reference>
<proteinExistence type="predicted"/>
<evidence type="ECO:0000313" key="3">
    <source>
        <dbReference type="Proteomes" id="UP000015347"/>
    </source>
</evidence>
<dbReference type="EMBL" id="APVH01000037">
    <property type="protein sequence ID" value="EPX79499.1"/>
    <property type="molecule type" value="Genomic_DNA"/>
</dbReference>
<name>S9RZU7_9RHOB</name>
<feature type="transmembrane region" description="Helical" evidence="1">
    <location>
        <begin position="59"/>
        <end position="79"/>
    </location>
</feature>